<sequence length="402" mass="43983">MLCEPSSMSGAFNVLPSTVFGWKDQLHSSLNSSGIRDPLSKMARGVQSWSSAFNLKDLGAVLPTSAQPAPTVSSGFFHQLDLQCAELLGTNTPNKPGVNFLAQLSDDLVLGIASFLDSCSLGKLCAANRRAAMLLTRRYEAVVWAPHLLHDFGQVPAPAAATTAREAYMRCLLSQAVAEHNHYQAVQKDHAAVHAFARQFPGRVCLQLADFATVPDERMARVLSLKRDYAMGTLIVERSVDIMAFKRAQARSGGPGGRPMNFLPLDAAHPPDFDLAGRMREMPRIEFPGLIDYAVHLFDLRPEHERYRYSVLYTLLKNLLVFRSARDIEAFAAAYGAVPYAVALDEYSEAELAAPGRARFSWGGFRPGLAAADPRTYGPRLGRRVGALQTALAFLQYNSSPV</sequence>
<gene>
    <name evidence="1" type="ORF">HAKA00212_LOCUS22970</name>
</gene>
<dbReference type="InterPro" id="IPR036047">
    <property type="entry name" value="F-box-like_dom_sf"/>
</dbReference>
<evidence type="ECO:0008006" key="2">
    <source>
        <dbReference type="Google" id="ProtNLM"/>
    </source>
</evidence>
<accession>A0A6T5QQ14</accession>
<name>A0A6T5QQ14_HETAK</name>
<evidence type="ECO:0000313" key="1">
    <source>
        <dbReference type="EMBL" id="CAE0645120.1"/>
    </source>
</evidence>
<reference evidence="1" key="1">
    <citation type="submission" date="2021-01" db="EMBL/GenBank/DDBJ databases">
        <authorList>
            <person name="Corre E."/>
            <person name="Pelletier E."/>
            <person name="Niang G."/>
            <person name="Scheremetjew M."/>
            <person name="Finn R."/>
            <person name="Kale V."/>
            <person name="Holt S."/>
            <person name="Cochrane G."/>
            <person name="Meng A."/>
            <person name="Brown T."/>
            <person name="Cohen L."/>
        </authorList>
    </citation>
    <scope>NUCLEOTIDE SEQUENCE</scope>
    <source>
        <strain evidence="1">CCMP3107</strain>
    </source>
</reference>
<dbReference type="AlphaFoldDB" id="A0A6T5QQ14"/>
<proteinExistence type="predicted"/>
<dbReference type="EMBL" id="HBIU01051881">
    <property type="protein sequence ID" value="CAE0645120.1"/>
    <property type="molecule type" value="Transcribed_RNA"/>
</dbReference>
<protein>
    <recommendedName>
        <fullName evidence="2">F-box domain-containing protein</fullName>
    </recommendedName>
</protein>
<organism evidence="1">
    <name type="scientific">Heterosigma akashiwo</name>
    <name type="common">Chromophytic alga</name>
    <name type="synonym">Heterosigma carterae</name>
    <dbReference type="NCBI Taxonomy" id="2829"/>
    <lineage>
        <taxon>Eukaryota</taxon>
        <taxon>Sar</taxon>
        <taxon>Stramenopiles</taxon>
        <taxon>Ochrophyta</taxon>
        <taxon>Raphidophyceae</taxon>
        <taxon>Chattonellales</taxon>
        <taxon>Chattonellaceae</taxon>
        <taxon>Heterosigma</taxon>
    </lineage>
</organism>
<dbReference type="SUPFAM" id="SSF81383">
    <property type="entry name" value="F-box domain"/>
    <property type="match status" value="1"/>
</dbReference>